<dbReference type="Gene3D" id="3.90.245.10">
    <property type="entry name" value="Ribonucleoside hydrolase-like"/>
    <property type="match status" value="1"/>
</dbReference>
<organism evidence="2 3">
    <name type="scientific">Streptomyces chumphonensis</name>
    <dbReference type="NCBI Taxonomy" id="1214925"/>
    <lineage>
        <taxon>Bacteria</taxon>
        <taxon>Bacillati</taxon>
        <taxon>Actinomycetota</taxon>
        <taxon>Actinomycetes</taxon>
        <taxon>Kitasatosporales</taxon>
        <taxon>Streptomycetaceae</taxon>
        <taxon>Streptomyces</taxon>
    </lineage>
</organism>
<evidence type="ECO:0000313" key="3">
    <source>
        <dbReference type="Proteomes" id="UP000632289"/>
    </source>
</evidence>
<reference evidence="2" key="1">
    <citation type="submission" date="2020-09" db="EMBL/GenBank/DDBJ databases">
        <title>Secondary metabolite and genome analysis of marine Streptomyces chumphonensis KK1-2T.</title>
        <authorList>
            <person name="Phongsopitanun W."/>
            <person name="Kanchanasin P."/>
            <person name="Pittayakhajonwut P."/>
            <person name="Suwanborirux K."/>
            <person name="Tanasupawat S."/>
        </authorList>
    </citation>
    <scope>NUCLEOTIDE SEQUENCE</scope>
    <source>
        <strain evidence="2">KK1-2</strain>
    </source>
</reference>
<evidence type="ECO:0000259" key="1">
    <source>
        <dbReference type="Pfam" id="PF01156"/>
    </source>
</evidence>
<keyword evidence="3" id="KW-1185">Reference proteome</keyword>
<gene>
    <name evidence="2" type="ORF">IF129_18705</name>
</gene>
<dbReference type="Pfam" id="PF01156">
    <property type="entry name" value="IU_nuc_hydro"/>
    <property type="match status" value="1"/>
</dbReference>
<dbReference type="InterPro" id="IPR036452">
    <property type="entry name" value="Ribo_hydro-like"/>
</dbReference>
<dbReference type="AlphaFoldDB" id="A0A927F3D9"/>
<sequence>MSALIIDTDPGLDDAHALAMALTPSPKRPTVPVSAICTVAGNVGIDTVTDNTRWLLGAFGEEAARTPVYRGACGPLGAAVADAADIHGSDGLGDGPRWPVAEVAEEALPAAMALAMAARRRPGEVTLVSLGPLTNIALALRLEPRLPRLLRRIVVMGGAVRGYGNLTLNAEFNIGADPVAADLVFANFTDVTLVTWEATLKHSFVREEFDGFFRGGSEAATTLGRLVDNRYLTEPGYARRSAYFRADPLAMAVALDPSVVTDVARHRVYVGYGPGSLGHGLTAVDWRDSRSDRPVTTIVEGLDHARLLELLRI</sequence>
<name>A0A927F3D9_9ACTN</name>
<dbReference type="InterPro" id="IPR052775">
    <property type="entry name" value="IUN_hydrolase"/>
</dbReference>
<feature type="domain" description="Inosine/uridine-preferring nucleoside hydrolase" evidence="1">
    <location>
        <begin position="4"/>
        <end position="308"/>
    </location>
</feature>
<comment type="caution">
    <text evidence="2">The sequence shown here is derived from an EMBL/GenBank/DDBJ whole genome shotgun (WGS) entry which is preliminary data.</text>
</comment>
<dbReference type="InterPro" id="IPR001910">
    <property type="entry name" value="Inosine/uridine_hydrolase_dom"/>
</dbReference>
<dbReference type="RefSeq" id="WP_191210872.1">
    <property type="nucleotide sequence ID" value="NZ_BAABKL010000033.1"/>
</dbReference>
<evidence type="ECO:0000313" key="2">
    <source>
        <dbReference type="EMBL" id="MBD3933576.1"/>
    </source>
</evidence>
<dbReference type="EMBL" id="JACXYU010000010">
    <property type="protein sequence ID" value="MBD3933576.1"/>
    <property type="molecule type" value="Genomic_DNA"/>
</dbReference>
<protein>
    <submittedName>
        <fullName evidence="2">Nucleoside hydrolase</fullName>
    </submittedName>
</protein>
<dbReference type="PANTHER" id="PTHR46190:SF1">
    <property type="entry name" value="SI:CH211-201H21.5"/>
    <property type="match status" value="1"/>
</dbReference>
<dbReference type="GO" id="GO:0016799">
    <property type="term" value="F:hydrolase activity, hydrolyzing N-glycosyl compounds"/>
    <property type="evidence" value="ECO:0007669"/>
    <property type="project" value="InterPro"/>
</dbReference>
<accession>A0A927F3D9</accession>
<proteinExistence type="predicted"/>
<dbReference type="Proteomes" id="UP000632289">
    <property type="component" value="Unassembled WGS sequence"/>
</dbReference>
<dbReference type="PANTHER" id="PTHR46190">
    <property type="entry name" value="SI:CH211-201H21.5-RELATED"/>
    <property type="match status" value="1"/>
</dbReference>
<dbReference type="SUPFAM" id="SSF53590">
    <property type="entry name" value="Nucleoside hydrolase"/>
    <property type="match status" value="1"/>
</dbReference>
<keyword evidence="2" id="KW-0378">Hydrolase</keyword>